<dbReference type="AlphaFoldDB" id="A0A397TMK0"/>
<dbReference type="Proteomes" id="UP000265703">
    <property type="component" value="Unassembled WGS sequence"/>
</dbReference>
<dbReference type="OrthoDB" id="2431762at2759"/>
<keyword evidence="2" id="KW-1185">Reference proteome</keyword>
<reference evidence="1 2" key="1">
    <citation type="submission" date="2018-06" db="EMBL/GenBank/DDBJ databases">
        <title>Comparative genomics reveals the genomic features of Rhizophagus irregularis, R. cerebriforme, R. diaphanum and Gigaspora rosea, and their symbiotic lifestyle signature.</title>
        <authorList>
            <person name="Morin E."/>
            <person name="San Clemente H."/>
            <person name="Chen E.C.H."/>
            <person name="De La Providencia I."/>
            <person name="Hainaut M."/>
            <person name="Kuo A."/>
            <person name="Kohler A."/>
            <person name="Murat C."/>
            <person name="Tang N."/>
            <person name="Roy S."/>
            <person name="Loubradou J."/>
            <person name="Henrissat B."/>
            <person name="Grigoriev I.V."/>
            <person name="Corradi N."/>
            <person name="Roux C."/>
            <person name="Martin F.M."/>
        </authorList>
    </citation>
    <scope>NUCLEOTIDE SEQUENCE [LARGE SCALE GENOMIC DNA]</scope>
    <source>
        <strain evidence="1 2">DAOM 227022</strain>
    </source>
</reference>
<name>A0A397TMK0_9GLOM</name>
<evidence type="ECO:0000313" key="1">
    <source>
        <dbReference type="EMBL" id="RIA96114.1"/>
    </source>
</evidence>
<organism evidence="1 2">
    <name type="scientific">Glomus cerebriforme</name>
    <dbReference type="NCBI Taxonomy" id="658196"/>
    <lineage>
        <taxon>Eukaryota</taxon>
        <taxon>Fungi</taxon>
        <taxon>Fungi incertae sedis</taxon>
        <taxon>Mucoromycota</taxon>
        <taxon>Glomeromycotina</taxon>
        <taxon>Glomeromycetes</taxon>
        <taxon>Glomerales</taxon>
        <taxon>Glomeraceae</taxon>
        <taxon>Glomus</taxon>
    </lineage>
</organism>
<accession>A0A397TMK0</accession>
<comment type="caution">
    <text evidence="1">The sequence shown here is derived from an EMBL/GenBank/DDBJ whole genome shotgun (WGS) entry which is preliminary data.</text>
</comment>
<protein>
    <submittedName>
        <fullName evidence="1">Uncharacterized protein</fullName>
    </submittedName>
</protein>
<proteinExistence type="predicted"/>
<gene>
    <name evidence="1" type="ORF">C1645_872266</name>
</gene>
<evidence type="ECO:0000313" key="2">
    <source>
        <dbReference type="Proteomes" id="UP000265703"/>
    </source>
</evidence>
<sequence length="346" mass="40067">MLGTDIASVNIKTEIARLAETLTEKAELLSHFTKHKDQQSDALSDLGHFDADKDKLAYLRTFLKPDPLLINEVLDKIKFIYDQVNANLYIFYKQYPKEDIVPYKWTNHAENHKEQRIKIIKYLNDHLKPILPEDIIIEDVVDKKEFLNMRKDFMLPFNIHGGTDIILVKKDCVQGKLLKHGIHATIELKKVIEEHHIPQAILEMIVADCFVDVDVKVIGVLTDMNNVWNIFWLSKSKKIMEVTLTNRKTALKVISKMVKSAKPRINGIADTNRMKFLDLFDGSLHNPYDDIAPMEDFYEEMNEDEILKHKTRKAIYALRDNPIFSNMLEPLPSGFNSESTGNYDQI</sequence>
<dbReference type="EMBL" id="QKYT01000050">
    <property type="protein sequence ID" value="RIA96114.1"/>
    <property type="molecule type" value="Genomic_DNA"/>
</dbReference>